<dbReference type="GO" id="GO:0015293">
    <property type="term" value="F:symporter activity"/>
    <property type="evidence" value="ECO:0007669"/>
    <property type="project" value="TreeGrafter"/>
</dbReference>
<dbReference type="Pfam" id="PF00474">
    <property type="entry name" value="SSF"/>
    <property type="match status" value="1"/>
</dbReference>
<dbReference type="Gene3D" id="1.20.1730.10">
    <property type="entry name" value="Sodium/glucose cotransporter"/>
    <property type="match status" value="1"/>
</dbReference>
<dbReference type="InterPro" id="IPR038377">
    <property type="entry name" value="Na/Glc_symporter_sf"/>
</dbReference>
<evidence type="ECO:0000313" key="13">
    <source>
        <dbReference type="EMBL" id="MCU7377278.1"/>
    </source>
</evidence>
<comment type="similarity">
    <text evidence="2 11">Belongs to the sodium:solute symporter (SSF) (TC 2.A.21) family.</text>
</comment>
<accession>A0A9J6QUE4</accession>
<evidence type="ECO:0008006" key="15">
    <source>
        <dbReference type="Google" id="ProtNLM"/>
    </source>
</evidence>
<sequence>METKVFTLHQIDWVIIALYIIVVIGIGLFFGRRVKNQGEFFVASKKLPWWICSLAFMTVLISAQDIVSYSQTGYDAGFAAFQMYLDDCGWAVLFLAVGVPIYFLSGIYSVPEYMERRFDKKTRVVSSIAMLIFMLALMSFNAYAVGVMLNTMFGLDVFIGMMAISIITAIYTTAGGIMAVMITDTLQAVLIFVGGGFIVFSGVKMAGGFTEMMTNLPTGHRSLFTPLLDPNYPQLGMFFGGAFAITAAWYFAHQGNIQKILAARTLNQARLVTGVFMGILMPIGVLFTGMPGIILRSLAEQGVVAAPADTSASFLVLVGLIAQPGVLGVIVAFLLSAMMSTGSTYINSGVTIFVNDIYMQIWDKKSDKHYLLVSRISSVIVAVVVPFVFAKYFMQFDSLMTALYSVTSAVMPGMVIAAILGIVTKKIHSNTATLVILASIVGVMLAIFIPDVFLKPFCFGTYGTPGCSWYNSLAGTVWALAALVIGQLIWHKQEKSDEEYYGMVYFAQPSSKLEEIYWASIAKGGKGYIDLSTEEIKEIVEK</sequence>
<evidence type="ECO:0000256" key="5">
    <source>
        <dbReference type="ARBA" id="ARBA00022692"/>
    </source>
</evidence>
<evidence type="ECO:0000256" key="4">
    <source>
        <dbReference type="ARBA" id="ARBA00022475"/>
    </source>
</evidence>
<feature type="transmembrane region" description="Helical" evidence="12">
    <location>
        <begin position="369"/>
        <end position="390"/>
    </location>
</feature>
<dbReference type="InterPro" id="IPR001734">
    <property type="entry name" value="Na/solute_symporter"/>
</dbReference>
<feature type="transmembrane region" description="Helical" evidence="12">
    <location>
        <begin position="314"/>
        <end position="335"/>
    </location>
</feature>
<name>A0A9J6QUE4_9FIRM</name>
<dbReference type="EMBL" id="JAOSHN010000001">
    <property type="protein sequence ID" value="MCU7377278.1"/>
    <property type="molecule type" value="Genomic_DNA"/>
</dbReference>
<evidence type="ECO:0000256" key="8">
    <source>
        <dbReference type="ARBA" id="ARBA00023065"/>
    </source>
</evidence>
<feature type="transmembrane region" description="Helical" evidence="12">
    <location>
        <begin position="469"/>
        <end position="490"/>
    </location>
</feature>
<evidence type="ECO:0000313" key="14">
    <source>
        <dbReference type="Proteomes" id="UP001065549"/>
    </source>
</evidence>
<reference evidence="13" key="1">
    <citation type="submission" date="2022-09" db="EMBL/GenBank/DDBJ databases">
        <title>Culturomic study of gut microbiota in children with autism spectrum disorder.</title>
        <authorList>
            <person name="Efimov B.A."/>
            <person name="Chaplin A.V."/>
            <person name="Sokolova S.R."/>
            <person name="Pikina A.P."/>
            <person name="Korzhanova M."/>
            <person name="Belova V."/>
            <person name="Korostin D."/>
        </authorList>
    </citation>
    <scope>NUCLEOTIDE SEQUENCE</scope>
    <source>
        <strain evidence="13">ASD5510</strain>
    </source>
</reference>
<feature type="transmembrane region" description="Helical" evidence="12">
    <location>
        <begin position="402"/>
        <end position="424"/>
    </location>
</feature>
<proteinExistence type="inferred from homology"/>
<evidence type="ECO:0000256" key="2">
    <source>
        <dbReference type="ARBA" id="ARBA00006434"/>
    </source>
</evidence>
<feature type="transmembrane region" description="Helical" evidence="12">
    <location>
        <begin position="89"/>
        <end position="110"/>
    </location>
</feature>
<feature type="transmembrane region" description="Helical" evidence="12">
    <location>
        <begin position="271"/>
        <end position="294"/>
    </location>
</feature>
<keyword evidence="8" id="KW-0406">Ion transport</keyword>
<keyword evidence="10" id="KW-0739">Sodium transport</keyword>
<evidence type="ECO:0000256" key="12">
    <source>
        <dbReference type="SAM" id="Phobius"/>
    </source>
</evidence>
<comment type="caution">
    <text evidence="13">The sequence shown here is derived from an EMBL/GenBank/DDBJ whole genome shotgun (WGS) entry which is preliminary data.</text>
</comment>
<feature type="transmembrane region" description="Helical" evidence="12">
    <location>
        <begin position="232"/>
        <end position="251"/>
    </location>
</feature>
<keyword evidence="9 12" id="KW-0472">Membrane</keyword>
<evidence type="ECO:0000256" key="7">
    <source>
        <dbReference type="ARBA" id="ARBA00023053"/>
    </source>
</evidence>
<keyword evidence="5 12" id="KW-0812">Transmembrane</keyword>
<evidence type="ECO:0000256" key="3">
    <source>
        <dbReference type="ARBA" id="ARBA00022448"/>
    </source>
</evidence>
<feature type="transmembrane region" description="Helical" evidence="12">
    <location>
        <begin position="122"/>
        <end position="145"/>
    </location>
</feature>
<feature type="transmembrane region" description="Helical" evidence="12">
    <location>
        <begin position="47"/>
        <end position="69"/>
    </location>
</feature>
<keyword evidence="7" id="KW-0915">Sodium</keyword>
<dbReference type="PROSITE" id="PS50283">
    <property type="entry name" value="NA_SOLUT_SYMP_3"/>
    <property type="match status" value="1"/>
</dbReference>
<feature type="transmembrane region" description="Helical" evidence="12">
    <location>
        <begin position="13"/>
        <end position="31"/>
    </location>
</feature>
<evidence type="ECO:0000256" key="1">
    <source>
        <dbReference type="ARBA" id="ARBA00004651"/>
    </source>
</evidence>
<evidence type="ECO:0000256" key="9">
    <source>
        <dbReference type="ARBA" id="ARBA00023136"/>
    </source>
</evidence>
<keyword evidence="4" id="KW-1003">Cell membrane</keyword>
<gene>
    <name evidence="13" type="ORF">OBO34_02795</name>
</gene>
<dbReference type="PANTHER" id="PTHR42985:SF40">
    <property type="entry name" value="LD47995P-RELATED"/>
    <property type="match status" value="1"/>
</dbReference>
<feature type="transmembrane region" description="Helical" evidence="12">
    <location>
        <begin position="189"/>
        <end position="212"/>
    </location>
</feature>
<keyword evidence="14" id="KW-1185">Reference proteome</keyword>
<dbReference type="Proteomes" id="UP001065549">
    <property type="component" value="Unassembled WGS sequence"/>
</dbReference>
<dbReference type="InterPro" id="IPR051163">
    <property type="entry name" value="Sodium:Solute_Symporter_SSF"/>
</dbReference>
<dbReference type="GO" id="GO:0006814">
    <property type="term" value="P:sodium ion transport"/>
    <property type="evidence" value="ECO:0007669"/>
    <property type="project" value="UniProtKB-KW"/>
</dbReference>
<evidence type="ECO:0000256" key="11">
    <source>
        <dbReference type="RuleBase" id="RU362091"/>
    </source>
</evidence>
<keyword evidence="6 12" id="KW-1133">Transmembrane helix</keyword>
<keyword evidence="3" id="KW-0813">Transport</keyword>
<dbReference type="PANTHER" id="PTHR42985">
    <property type="entry name" value="SODIUM-COUPLED MONOCARBOXYLATE TRANSPORTER"/>
    <property type="match status" value="1"/>
</dbReference>
<feature type="transmembrane region" description="Helical" evidence="12">
    <location>
        <begin position="431"/>
        <end position="449"/>
    </location>
</feature>
<dbReference type="AlphaFoldDB" id="A0A9J6QUE4"/>
<evidence type="ECO:0000256" key="6">
    <source>
        <dbReference type="ARBA" id="ARBA00022989"/>
    </source>
</evidence>
<organism evidence="13 14">
    <name type="scientific">Hominibacterium faecale</name>
    <dbReference type="NCBI Taxonomy" id="2839743"/>
    <lineage>
        <taxon>Bacteria</taxon>
        <taxon>Bacillati</taxon>
        <taxon>Bacillota</taxon>
        <taxon>Clostridia</taxon>
        <taxon>Peptostreptococcales</taxon>
        <taxon>Anaerovoracaceae</taxon>
        <taxon>Hominibacterium</taxon>
    </lineage>
</organism>
<evidence type="ECO:0000256" key="10">
    <source>
        <dbReference type="ARBA" id="ARBA00023201"/>
    </source>
</evidence>
<dbReference type="RefSeq" id="WP_253020696.1">
    <property type="nucleotide sequence ID" value="NZ_JAOSHN010000001.1"/>
</dbReference>
<comment type="subcellular location">
    <subcellularLocation>
        <location evidence="1">Cell membrane</location>
        <topology evidence="1">Multi-pass membrane protein</topology>
    </subcellularLocation>
</comment>
<dbReference type="GO" id="GO:0005886">
    <property type="term" value="C:plasma membrane"/>
    <property type="evidence" value="ECO:0007669"/>
    <property type="project" value="UniProtKB-SubCell"/>
</dbReference>
<feature type="transmembrane region" description="Helical" evidence="12">
    <location>
        <begin position="157"/>
        <end position="182"/>
    </location>
</feature>
<protein>
    <recommendedName>
        <fullName evidence="15">Sodium:solute symporter</fullName>
    </recommendedName>
</protein>